<dbReference type="InterPro" id="IPR031807">
    <property type="entry name" value="HicB-like"/>
</dbReference>
<gene>
    <name evidence="2" type="ORF">H3309_03910</name>
</gene>
<reference evidence="2 3" key="1">
    <citation type="submission" date="2020-07" db="EMBL/GenBank/DDBJ databases">
        <title>Complete genome sequence for Sandaracinobacter sp. M6.</title>
        <authorList>
            <person name="Tang Y."/>
            <person name="Liu Q."/>
            <person name="Guo Z."/>
            <person name="Lei P."/>
            <person name="Huang B."/>
        </authorList>
    </citation>
    <scope>NUCLEOTIDE SEQUENCE [LARGE SCALE GENOMIC DNA]</scope>
    <source>
        <strain evidence="2 3">M6</strain>
    </source>
</reference>
<feature type="domain" description="HicB-like antitoxin of toxin-antitoxin system" evidence="1">
    <location>
        <begin position="12"/>
        <end position="115"/>
    </location>
</feature>
<dbReference type="EMBL" id="CP059851">
    <property type="protein sequence ID" value="QMW23645.1"/>
    <property type="molecule type" value="Genomic_DNA"/>
</dbReference>
<dbReference type="Gene3D" id="3.30.160.250">
    <property type="match status" value="1"/>
</dbReference>
<dbReference type="Proteomes" id="UP000515292">
    <property type="component" value="Chromosome"/>
</dbReference>
<dbReference type="Pfam" id="PF15919">
    <property type="entry name" value="HicB_lk_antitox"/>
    <property type="match status" value="1"/>
</dbReference>
<keyword evidence="3" id="KW-1185">Reference proteome</keyword>
<name>A0A7G5IJV3_9SPHN</name>
<dbReference type="InterPro" id="IPR035069">
    <property type="entry name" value="TTHA1013/TTHA0281-like"/>
</dbReference>
<evidence type="ECO:0000313" key="2">
    <source>
        <dbReference type="EMBL" id="QMW23645.1"/>
    </source>
</evidence>
<dbReference type="SUPFAM" id="SSF143100">
    <property type="entry name" value="TTHA1013/TTHA0281-like"/>
    <property type="match status" value="1"/>
</dbReference>
<proteinExistence type="predicted"/>
<dbReference type="KEGG" id="sand:H3309_03910"/>
<dbReference type="RefSeq" id="WP_182297468.1">
    <property type="nucleotide sequence ID" value="NZ_CP059851.1"/>
</dbReference>
<dbReference type="AlphaFoldDB" id="A0A7G5IJV3"/>
<protein>
    <submittedName>
        <fullName evidence="2">Type II toxin-antitoxin system HicB family antitoxin</fullName>
    </submittedName>
</protein>
<evidence type="ECO:0000259" key="1">
    <source>
        <dbReference type="Pfam" id="PF15919"/>
    </source>
</evidence>
<evidence type="ECO:0000313" key="3">
    <source>
        <dbReference type="Proteomes" id="UP000515292"/>
    </source>
</evidence>
<organism evidence="2 3">
    <name type="scientific">Sandaracinobacteroides saxicola</name>
    <dbReference type="NCBI Taxonomy" id="2759707"/>
    <lineage>
        <taxon>Bacteria</taxon>
        <taxon>Pseudomonadati</taxon>
        <taxon>Pseudomonadota</taxon>
        <taxon>Alphaproteobacteria</taxon>
        <taxon>Sphingomonadales</taxon>
        <taxon>Sphingosinicellaceae</taxon>
        <taxon>Sandaracinobacteroides</taxon>
    </lineage>
</organism>
<accession>A0A7G5IJV3</accession>
<sequence>MKQVYFGVAEAGTSGFGLYFPDFPGCVTGGETMTELVSNGHGALQAHINLMVEDGDTLPLPSEPDLDAERAQVPEADLRALIAVEVRIPSLPDTVEVPITTKLVQEIDAVTSDRRKFIMEATRRELQRLKASA</sequence>